<keyword evidence="2" id="KW-1185">Reference proteome</keyword>
<reference evidence="1" key="1">
    <citation type="submission" date="2022-07" db="EMBL/GenBank/DDBJ databases">
        <title>Phylogenomic reconstructions and comparative analyses of Kickxellomycotina fungi.</title>
        <authorList>
            <person name="Reynolds N.K."/>
            <person name="Stajich J.E."/>
            <person name="Barry K."/>
            <person name="Grigoriev I.V."/>
            <person name="Crous P."/>
            <person name="Smith M.E."/>
        </authorList>
    </citation>
    <scope>NUCLEOTIDE SEQUENCE</scope>
    <source>
        <strain evidence="1">BCRC 34780</strain>
    </source>
</reference>
<accession>A0ACC1LF14</accession>
<dbReference type="Proteomes" id="UP001140087">
    <property type="component" value="Unassembled WGS sequence"/>
</dbReference>
<sequence length="257" mass="28298">MAVLRIKLLVALPLAAVAIVSSYLLLAGVPPHLRQLMAGQNAGLAGPQAMPASAKVAYFLPVAGFTDSKWLRMNTVLNKAVKVCDTETLKQADNTTAAKVACDITLETKSGWANLCSKTELLFDHLCTLEDYGVGDSEFIVKIDDDAIADPDLEKYMATTMRGKDVFFGSIPGFKTAMTGPYMWYGGAFYGFNAGFMKRVCACNRPKCKPRMGEDQWAGVMLGECNITKEDILLPDGYVYHREYSVPRVSVKFQRYF</sequence>
<evidence type="ECO:0000313" key="1">
    <source>
        <dbReference type="EMBL" id="KAJ2806247.1"/>
    </source>
</evidence>
<gene>
    <name evidence="1" type="ORF">H4R21_000951</name>
</gene>
<evidence type="ECO:0000313" key="2">
    <source>
        <dbReference type="Proteomes" id="UP001140087"/>
    </source>
</evidence>
<name>A0ACC1LF14_9FUNG</name>
<dbReference type="EMBL" id="JANBUN010000162">
    <property type="protein sequence ID" value="KAJ2806247.1"/>
    <property type="molecule type" value="Genomic_DNA"/>
</dbReference>
<organism evidence="1 2">
    <name type="scientific">Coemansia helicoidea</name>
    <dbReference type="NCBI Taxonomy" id="1286919"/>
    <lineage>
        <taxon>Eukaryota</taxon>
        <taxon>Fungi</taxon>
        <taxon>Fungi incertae sedis</taxon>
        <taxon>Zoopagomycota</taxon>
        <taxon>Kickxellomycotina</taxon>
        <taxon>Kickxellomycetes</taxon>
        <taxon>Kickxellales</taxon>
        <taxon>Kickxellaceae</taxon>
        <taxon>Coemansia</taxon>
    </lineage>
</organism>
<protein>
    <submittedName>
        <fullName evidence="1">Uncharacterized protein</fullName>
    </submittedName>
</protein>
<comment type="caution">
    <text evidence="1">The sequence shown here is derived from an EMBL/GenBank/DDBJ whole genome shotgun (WGS) entry which is preliminary data.</text>
</comment>
<proteinExistence type="predicted"/>